<keyword evidence="5 6" id="KW-0460">Magnesium</keyword>
<evidence type="ECO:0000256" key="2">
    <source>
        <dbReference type="ARBA" id="ARBA00013106"/>
    </source>
</evidence>
<dbReference type="PROSITE" id="PS00630">
    <property type="entry name" value="IMP_2"/>
    <property type="match status" value="1"/>
</dbReference>
<dbReference type="InterPro" id="IPR020550">
    <property type="entry name" value="Inositol_monophosphatase_CS"/>
</dbReference>
<feature type="binding site" evidence="6">
    <location>
        <position position="84"/>
    </location>
    <ligand>
        <name>Mg(2+)</name>
        <dbReference type="ChEBI" id="CHEBI:18420"/>
        <label>1</label>
        <note>catalytic</note>
    </ligand>
</feature>
<dbReference type="InterPro" id="IPR020583">
    <property type="entry name" value="Inositol_monoP_metal-BS"/>
</dbReference>
<gene>
    <name evidence="7" type="ORF">H9623_12965</name>
</gene>
<dbReference type="GO" id="GO:0006020">
    <property type="term" value="P:inositol metabolic process"/>
    <property type="evidence" value="ECO:0007669"/>
    <property type="project" value="TreeGrafter"/>
</dbReference>
<feature type="binding site" evidence="6">
    <location>
        <position position="211"/>
    </location>
    <ligand>
        <name>Mg(2+)</name>
        <dbReference type="ChEBI" id="CHEBI:18420"/>
        <label>1</label>
        <note>catalytic</note>
    </ligand>
</feature>
<proteinExistence type="predicted"/>
<organism evidence="7 8">
    <name type="scientific">Oerskovia douganii</name>
    <dbReference type="NCBI Taxonomy" id="2762210"/>
    <lineage>
        <taxon>Bacteria</taxon>
        <taxon>Bacillati</taxon>
        <taxon>Actinomycetota</taxon>
        <taxon>Actinomycetes</taxon>
        <taxon>Micrococcales</taxon>
        <taxon>Cellulomonadaceae</taxon>
        <taxon>Oerskovia</taxon>
    </lineage>
</organism>
<dbReference type="PANTHER" id="PTHR20854">
    <property type="entry name" value="INOSITOL MONOPHOSPHATASE"/>
    <property type="match status" value="1"/>
</dbReference>
<accession>A0A9D5U9W3</accession>
<dbReference type="Gene3D" id="3.40.190.80">
    <property type="match status" value="1"/>
</dbReference>
<evidence type="ECO:0000256" key="6">
    <source>
        <dbReference type="PIRSR" id="PIRSR600760-2"/>
    </source>
</evidence>
<dbReference type="Proteomes" id="UP000822993">
    <property type="component" value="Unassembled WGS sequence"/>
</dbReference>
<dbReference type="EMBL" id="JACSPN010000017">
    <property type="protein sequence ID" value="MBE7701208.1"/>
    <property type="molecule type" value="Genomic_DNA"/>
</dbReference>
<protein>
    <recommendedName>
        <fullName evidence="2">inositol-phosphate phosphatase</fullName>
        <ecNumber evidence="2">3.1.3.25</ecNumber>
    </recommendedName>
</protein>
<feature type="binding site" evidence="6">
    <location>
        <position position="81"/>
    </location>
    <ligand>
        <name>Mg(2+)</name>
        <dbReference type="ChEBI" id="CHEBI:18420"/>
        <label>1</label>
        <note>catalytic</note>
    </ligand>
</feature>
<comment type="catalytic activity">
    <reaction evidence="1">
        <text>a myo-inositol phosphate + H2O = myo-inositol + phosphate</text>
        <dbReference type="Rhea" id="RHEA:24056"/>
        <dbReference type="ChEBI" id="CHEBI:15377"/>
        <dbReference type="ChEBI" id="CHEBI:17268"/>
        <dbReference type="ChEBI" id="CHEBI:43474"/>
        <dbReference type="ChEBI" id="CHEBI:84139"/>
        <dbReference type="EC" id="3.1.3.25"/>
    </reaction>
</comment>
<evidence type="ECO:0000313" key="8">
    <source>
        <dbReference type="Proteomes" id="UP000822993"/>
    </source>
</evidence>
<dbReference type="PROSITE" id="PS00629">
    <property type="entry name" value="IMP_1"/>
    <property type="match status" value="1"/>
</dbReference>
<name>A0A9D5U9W3_9CELL</name>
<keyword evidence="4" id="KW-0378">Hydrolase</keyword>
<dbReference type="Gene3D" id="3.30.540.10">
    <property type="entry name" value="Fructose-1,6-Bisphosphatase, subunit A, domain 1"/>
    <property type="match status" value="1"/>
</dbReference>
<comment type="caution">
    <text evidence="7">The sequence shown here is derived from an EMBL/GenBank/DDBJ whole genome shotgun (WGS) entry which is preliminary data.</text>
</comment>
<evidence type="ECO:0000313" key="7">
    <source>
        <dbReference type="EMBL" id="MBE7701208.1"/>
    </source>
</evidence>
<evidence type="ECO:0000256" key="5">
    <source>
        <dbReference type="ARBA" id="ARBA00022842"/>
    </source>
</evidence>
<dbReference type="Pfam" id="PF00459">
    <property type="entry name" value="Inositol_P"/>
    <property type="match status" value="1"/>
</dbReference>
<evidence type="ECO:0000256" key="4">
    <source>
        <dbReference type="ARBA" id="ARBA00022801"/>
    </source>
</evidence>
<dbReference type="PANTHER" id="PTHR20854:SF4">
    <property type="entry name" value="INOSITOL-1-MONOPHOSPHATASE-RELATED"/>
    <property type="match status" value="1"/>
</dbReference>
<dbReference type="InterPro" id="IPR000760">
    <property type="entry name" value="Inositol_monophosphatase-like"/>
</dbReference>
<comment type="cofactor">
    <cofactor evidence="6">
        <name>Mg(2+)</name>
        <dbReference type="ChEBI" id="CHEBI:18420"/>
    </cofactor>
</comment>
<dbReference type="GO" id="GO:0008934">
    <property type="term" value="F:inositol monophosphate 1-phosphatase activity"/>
    <property type="evidence" value="ECO:0007669"/>
    <property type="project" value="TreeGrafter"/>
</dbReference>
<feature type="binding site" evidence="6">
    <location>
        <position position="66"/>
    </location>
    <ligand>
        <name>Mg(2+)</name>
        <dbReference type="ChEBI" id="CHEBI:18420"/>
        <label>1</label>
        <note>catalytic</note>
    </ligand>
</feature>
<evidence type="ECO:0000256" key="3">
    <source>
        <dbReference type="ARBA" id="ARBA00022723"/>
    </source>
</evidence>
<dbReference type="GO" id="GO:0007165">
    <property type="term" value="P:signal transduction"/>
    <property type="evidence" value="ECO:0007669"/>
    <property type="project" value="TreeGrafter"/>
</dbReference>
<keyword evidence="3 6" id="KW-0479">Metal-binding</keyword>
<feature type="binding site" evidence="6">
    <location>
        <position position="83"/>
    </location>
    <ligand>
        <name>Mg(2+)</name>
        <dbReference type="ChEBI" id="CHEBI:18420"/>
        <label>1</label>
        <note>catalytic</note>
    </ligand>
</feature>
<keyword evidence="8" id="KW-1185">Reference proteome</keyword>
<reference evidence="7 8" key="1">
    <citation type="submission" date="2020-08" db="EMBL/GenBank/DDBJ databases">
        <title>A Genomic Blueprint of the Chicken Gut Microbiome.</title>
        <authorList>
            <person name="Gilroy R."/>
            <person name="Ravi A."/>
            <person name="Getino M."/>
            <person name="Pursley I."/>
            <person name="Horton D.L."/>
            <person name="Alikhan N.-F."/>
            <person name="Baker D."/>
            <person name="Gharbi K."/>
            <person name="Hall N."/>
            <person name="Watson M."/>
            <person name="Adriaenssens E.M."/>
            <person name="Foster-Nyarko E."/>
            <person name="Jarju S."/>
            <person name="Secka A."/>
            <person name="Antonio M."/>
            <person name="Oren A."/>
            <person name="Chaudhuri R."/>
            <person name="La Ragione R.M."/>
            <person name="Hildebrand F."/>
            <person name="Pallen M.J."/>
        </authorList>
    </citation>
    <scope>NUCLEOTIDE SEQUENCE [LARGE SCALE GENOMIC DNA]</scope>
    <source>
        <strain evidence="7 8">Sa1BUA8</strain>
    </source>
</reference>
<evidence type="ECO:0000256" key="1">
    <source>
        <dbReference type="ARBA" id="ARBA00001033"/>
    </source>
</evidence>
<dbReference type="SUPFAM" id="SSF56655">
    <property type="entry name" value="Carbohydrate phosphatase"/>
    <property type="match status" value="1"/>
</dbReference>
<dbReference type="GO" id="GO:0046872">
    <property type="term" value="F:metal ion binding"/>
    <property type="evidence" value="ECO:0007669"/>
    <property type="project" value="UniProtKB-KW"/>
</dbReference>
<sequence>MQMLSATERAADAAIDLALSLLGEGETGERVYKTDRDFATATDFAIEDAVRELLARETPDVGFLGEERGHTGDREQYWCLDPIDGTTNFSRGLPNYGVSLALIEDGIPVFGTIALPAHGERYVTRDGVALLNGKSIRVAATSGLAEAIVSVGDFATGPNSAEKNERRLGMIEQMAQSVGRVRMLGSAATDLAWLAAGRVDAVVIDANRSWDVAAGIALARSAGGVISHIDGAPYTLDGGDLLVTISEVHDSMIATLAAIKTG</sequence>
<dbReference type="GO" id="GO:0046854">
    <property type="term" value="P:phosphatidylinositol phosphate biosynthetic process"/>
    <property type="evidence" value="ECO:0007669"/>
    <property type="project" value="InterPro"/>
</dbReference>
<dbReference type="EC" id="3.1.3.25" evidence="2"/>
<dbReference type="PRINTS" id="PR00377">
    <property type="entry name" value="IMPHPHTASES"/>
</dbReference>
<dbReference type="AlphaFoldDB" id="A0A9D5U9W3"/>